<feature type="domain" description="DUF4190" evidence="2">
    <location>
        <begin position="37"/>
        <end position="89"/>
    </location>
</feature>
<name>A0A1T4XP79_9MICO</name>
<dbReference type="InterPro" id="IPR025241">
    <property type="entry name" value="DUF4190"/>
</dbReference>
<dbReference type="EMBL" id="FUYG01000003">
    <property type="protein sequence ID" value="SKA91342.1"/>
    <property type="molecule type" value="Genomic_DNA"/>
</dbReference>
<evidence type="ECO:0000313" key="4">
    <source>
        <dbReference type="Proteomes" id="UP000189735"/>
    </source>
</evidence>
<feature type="transmembrane region" description="Helical" evidence="1">
    <location>
        <begin position="37"/>
        <end position="60"/>
    </location>
</feature>
<keyword evidence="1" id="KW-0472">Membrane</keyword>
<evidence type="ECO:0000313" key="3">
    <source>
        <dbReference type="EMBL" id="SKA91342.1"/>
    </source>
</evidence>
<reference evidence="4" key="1">
    <citation type="submission" date="2017-02" db="EMBL/GenBank/DDBJ databases">
        <authorList>
            <person name="Varghese N."/>
            <person name="Submissions S."/>
        </authorList>
    </citation>
    <scope>NUCLEOTIDE SEQUENCE [LARGE SCALE GENOMIC DNA]</scope>
    <source>
        <strain evidence="4">VKM Ac-2052</strain>
    </source>
</reference>
<protein>
    <recommendedName>
        <fullName evidence="2">DUF4190 domain-containing protein</fullName>
    </recommendedName>
</protein>
<dbReference type="AlphaFoldDB" id="A0A1T4XP79"/>
<feature type="transmembrane region" description="Helical" evidence="1">
    <location>
        <begin position="72"/>
        <end position="99"/>
    </location>
</feature>
<dbReference type="Pfam" id="PF13828">
    <property type="entry name" value="DUF4190"/>
    <property type="match status" value="1"/>
</dbReference>
<sequence>MSSQPVYAPYSPDPASAAFGSQAAPPVQARRALNMPALFALITGVLLISPVAIVLGHIGIAQVRRRRQSGMILAVVGLILGYLGLIATVGALVALVMFVSSGPTPPTSF</sequence>
<keyword evidence="1" id="KW-1133">Transmembrane helix</keyword>
<evidence type="ECO:0000256" key="1">
    <source>
        <dbReference type="SAM" id="Phobius"/>
    </source>
</evidence>
<dbReference type="Proteomes" id="UP000189735">
    <property type="component" value="Unassembled WGS sequence"/>
</dbReference>
<organism evidence="3 4">
    <name type="scientific">Agreia bicolorata</name>
    <dbReference type="NCBI Taxonomy" id="110935"/>
    <lineage>
        <taxon>Bacteria</taxon>
        <taxon>Bacillati</taxon>
        <taxon>Actinomycetota</taxon>
        <taxon>Actinomycetes</taxon>
        <taxon>Micrococcales</taxon>
        <taxon>Microbacteriaceae</taxon>
        <taxon>Agreia</taxon>
    </lineage>
</organism>
<dbReference type="RefSeq" id="WP_078713891.1">
    <property type="nucleotide sequence ID" value="NZ_FUYG01000003.1"/>
</dbReference>
<gene>
    <name evidence="3" type="ORF">SAMN06295879_1476</name>
</gene>
<keyword evidence="1" id="KW-0812">Transmembrane</keyword>
<accession>A0A1T4XP79</accession>
<proteinExistence type="predicted"/>
<evidence type="ECO:0000259" key="2">
    <source>
        <dbReference type="Pfam" id="PF13828"/>
    </source>
</evidence>